<dbReference type="RefSeq" id="WP_163146357.1">
    <property type="nucleotide sequence ID" value="NZ_CP044456.1"/>
</dbReference>
<dbReference type="Proteomes" id="UP000503440">
    <property type="component" value="Plasmid pB18-1"/>
</dbReference>
<evidence type="ECO:0000313" key="2">
    <source>
        <dbReference type="Proteomes" id="UP000503440"/>
    </source>
</evidence>
<gene>
    <name evidence="1" type="ORF">FSC09_14990</name>
</gene>
<accession>A0A6C0Y6C1</accession>
<geneLocation type="plasmid" evidence="2">
    <name>pb18-1</name>
</geneLocation>
<reference evidence="1 2" key="1">
    <citation type="submission" date="2019-09" db="EMBL/GenBank/DDBJ databases">
        <title>Non-baumannii Acinetobacter spp. carrying blaNDM-1 isolated in China.</title>
        <authorList>
            <person name="Cui C."/>
            <person name="Chen C."/>
            <person name="Sun J."/>
            <person name="Liu Y."/>
        </authorList>
    </citation>
    <scope>NUCLEOTIDE SEQUENCE [LARGE SCALE GENOMIC DNA]</scope>
    <source>
        <strain evidence="1 2">B18</strain>
        <plasmid evidence="2">pb18-1</plasmid>
    </source>
</reference>
<protein>
    <submittedName>
        <fullName evidence="1">Uncharacterized protein</fullName>
    </submittedName>
</protein>
<proteinExistence type="predicted"/>
<dbReference type="EMBL" id="CP044456">
    <property type="protein sequence ID" value="QIC71699.1"/>
    <property type="molecule type" value="Genomic_DNA"/>
</dbReference>
<keyword evidence="1" id="KW-0614">Plasmid</keyword>
<organism evidence="1 2">
    <name type="scientific">Acinetobacter indicus</name>
    <dbReference type="NCBI Taxonomy" id="756892"/>
    <lineage>
        <taxon>Bacteria</taxon>
        <taxon>Pseudomonadati</taxon>
        <taxon>Pseudomonadota</taxon>
        <taxon>Gammaproteobacteria</taxon>
        <taxon>Moraxellales</taxon>
        <taxon>Moraxellaceae</taxon>
        <taxon>Acinetobacter</taxon>
    </lineage>
</organism>
<sequence>MNQATNAEILSQKFFIHEATGDRVVLNPFEQERSILNPHGFVDMQPMFELFKSLYEEAERENFHAHFENNRNFLTISSQFEPTLQASISLVEITYGSIRQIPSRNDLEPIVRENVLGVMTCAYYRKSDVITVLASKDGKDRTLLPHSFLRSLSNNGILNLPRKEFEQKPILSLV</sequence>
<dbReference type="AlphaFoldDB" id="A0A6C0Y6C1"/>
<name>A0A6C0Y6C1_9GAMM</name>
<evidence type="ECO:0000313" key="1">
    <source>
        <dbReference type="EMBL" id="QIC71699.1"/>
    </source>
</evidence>